<accession>A0A2H3D939</accession>
<evidence type="ECO:0000313" key="2">
    <source>
        <dbReference type="Proteomes" id="UP000217790"/>
    </source>
</evidence>
<protein>
    <submittedName>
        <fullName evidence="1">Uncharacterized protein</fullName>
    </submittedName>
</protein>
<gene>
    <name evidence="1" type="ORF">ARMGADRAFT_877528</name>
</gene>
<feature type="non-terminal residue" evidence="1">
    <location>
        <position position="1"/>
    </location>
</feature>
<dbReference type="EMBL" id="KZ293695">
    <property type="protein sequence ID" value="PBK84803.1"/>
    <property type="molecule type" value="Genomic_DNA"/>
</dbReference>
<dbReference type="Proteomes" id="UP000217790">
    <property type="component" value="Unassembled WGS sequence"/>
</dbReference>
<evidence type="ECO:0000313" key="1">
    <source>
        <dbReference type="EMBL" id="PBK84803.1"/>
    </source>
</evidence>
<keyword evidence="2" id="KW-1185">Reference proteome</keyword>
<proteinExistence type="predicted"/>
<sequence>SLNLCIDQPVGQKFRLKELKALARDHIDYQSMTKDEEKALVQGLEDQWQIKLHSVCINNIAAGAD</sequence>
<organism evidence="1 2">
    <name type="scientific">Armillaria gallica</name>
    <name type="common">Bulbous honey fungus</name>
    <name type="synonym">Armillaria bulbosa</name>
    <dbReference type="NCBI Taxonomy" id="47427"/>
    <lineage>
        <taxon>Eukaryota</taxon>
        <taxon>Fungi</taxon>
        <taxon>Dikarya</taxon>
        <taxon>Basidiomycota</taxon>
        <taxon>Agaricomycotina</taxon>
        <taxon>Agaricomycetes</taxon>
        <taxon>Agaricomycetidae</taxon>
        <taxon>Agaricales</taxon>
        <taxon>Marasmiineae</taxon>
        <taxon>Physalacriaceae</taxon>
        <taxon>Armillaria</taxon>
    </lineage>
</organism>
<feature type="non-terminal residue" evidence="1">
    <location>
        <position position="65"/>
    </location>
</feature>
<dbReference type="AlphaFoldDB" id="A0A2H3D939"/>
<dbReference type="OrthoDB" id="3253416at2759"/>
<name>A0A2H3D939_ARMGA</name>
<dbReference type="InParanoid" id="A0A2H3D939"/>
<reference evidence="2" key="1">
    <citation type="journal article" date="2017" name="Nat. Ecol. Evol.">
        <title>Genome expansion and lineage-specific genetic innovations in the forest pathogenic fungi Armillaria.</title>
        <authorList>
            <person name="Sipos G."/>
            <person name="Prasanna A.N."/>
            <person name="Walter M.C."/>
            <person name="O'Connor E."/>
            <person name="Balint B."/>
            <person name="Krizsan K."/>
            <person name="Kiss B."/>
            <person name="Hess J."/>
            <person name="Varga T."/>
            <person name="Slot J."/>
            <person name="Riley R."/>
            <person name="Boka B."/>
            <person name="Rigling D."/>
            <person name="Barry K."/>
            <person name="Lee J."/>
            <person name="Mihaltcheva S."/>
            <person name="LaButti K."/>
            <person name="Lipzen A."/>
            <person name="Waldron R."/>
            <person name="Moloney N.M."/>
            <person name="Sperisen C."/>
            <person name="Kredics L."/>
            <person name="Vagvoelgyi C."/>
            <person name="Patrignani A."/>
            <person name="Fitzpatrick D."/>
            <person name="Nagy I."/>
            <person name="Doyle S."/>
            <person name="Anderson J.B."/>
            <person name="Grigoriev I.V."/>
            <person name="Gueldener U."/>
            <person name="Muensterkoetter M."/>
            <person name="Nagy L.G."/>
        </authorList>
    </citation>
    <scope>NUCLEOTIDE SEQUENCE [LARGE SCALE GENOMIC DNA]</scope>
    <source>
        <strain evidence="2">Ar21-2</strain>
    </source>
</reference>